<gene>
    <name evidence="2" type="ORF">ADICYQ_4917</name>
</gene>
<dbReference type="SUPFAM" id="SSF53067">
    <property type="entry name" value="Actin-like ATPase domain"/>
    <property type="match status" value="1"/>
</dbReference>
<dbReference type="GO" id="GO:0008993">
    <property type="term" value="F:rhamnulokinase activity"/>
    <property type="evidence" value="ECO:0007669"/>
    <property type="project" value="UniProtKB-EC"/>
</dbReference>
<feature type="domain" description="Carbohydrate kinase FGGY N-terminal" evidence="1">
    <location>
        <begin position="8"/>
        <end position="149"/>
    </location>
</feature>
<name>S7WHN1_9BACT</name>
<evidence type="ECO:0000259" key="1">
    <source>
        <dbReference type="Pfam" id="PF00370"/>
    </source>
</evidence>
<comment type="caution">
    <text evidence="2">The sequence shown here is derived from an EMBL/GenBank/DDBJ whole genome shotgun (WGS) entry which is preliminary data.</text>
</comment>
<dbReference type="Pfam" id="PF00370">
    <property type="entry name" value="FGGY_N"/>
    <property type="match status" value="1"/>
</dbReference>
<accession>S7WHN1</accession>
<dbReference type="PATRIC" id="fig|641524.5.peg.4873"/>
<dbReference type="eggNOG" id="COG1070">
    <property type="taxonomic scope" value="Bacteria"/>
</dbReference>
<dbReference type="RefSeq" id="WP_020890031.1">
    <property type="nucleotide sequence ID" value="NZ_ATNM01000156.1"/>
</dbReference>
<protein>
    <submittedName>
        <fullName evidence="2">Rhamnulokinase RhaK in alpha-proteobacteria</fullName>
        <ecNumber evidence="2">2.7.1.5</ecNumber>
    </submittedName>
</protein>
<dbReference type="InterPro" id="IPR018484">
    <property type="entry name" value="FGGY_N"/>
</dbReference>
<organism evidence="2 3">
    <name type="scientific">Cyclobacterium qasimii M12-11B</name>
    <dbReference type="NCBI Taxonomy" id="641524"/>
    <lineage>
        <taxon>Bacteria</taxon>
        <taxon>Pseudomonadati</taxon>
        <taxon>Bacteroidota</taxon>
        <taxon>Cytophagia</taxon>
        <taxon>Cytophagales</taxon>
        <taxon>Cyclobacteriaceae</taxon>
        <taxon>Cyclobacterium</taxon>
    </lineage>
</organism>
<keyword evidence="2" id="KW-0418">Kinase</keyword>
<evidence type="ECO:0000313" key="3">
    <source>
        <dbReference type="Proteomes" id="UP000014974"/>
    </source>
</evidence>
<sequence>MPIPVTAIFDIGKTNKKFFLFDENLNEIKEEYVQFPTIKDDDGFECDDLEKITEWAKENVEKLCQDPQYEIKALNFSTYGATFVSIGEDGKPVTPIYNYLKDFPEDVHQEFYSKYPEESINQTTASPTLGMLNSGLQLYWLKRKNLKYSKKSNTPYISLNTFPISLLAKPSPNLLLLAAIPKCGIFLKETIMSGYMKKELLRNYLAKYLRTIVLRKKSVVKK</sequence>
<proteinExistence type="predicted"/>
<evidence type="ECO:0000313" key="2">
    <source>
        <dbReference type="EMBL" id="EPR66219.1"/>
    </source>
</evidence>
<dbReference type="Proteomes" id="UP000014974">
    <property type="component" value="Unassembled WGS sequence"/>
</dbReference>
<reference evidence="2 3" key="1">
    <citation type="journal article" date="2013" name="Genome Announc.">
        <title>Draft Genome Sequence of Cyclobacterium qasimii Strain M12-11BT, Isolated from Arctic Marine Sediment.</title>
        <authorList>
            <person name="Shivaji S."/>
            <person name="Ara S."/>
            <person name="Singh A."/>
            <person name="Kumar Pinnaka A."/>
        </authorList>
    </citation>
    <scope>NUCLEOTIDE SEQUENCE [LARGE SCALE GENOMIC DNA]</scope>
    <source>
        <strain evidence="2 3">M12-11B</strain>
    </source>
</reference>
<dbReference type="EMBL" id="ATNM01000156">
    <property type="protein sequence ID" value="EPR66219.1"/>
    <property type="molecule type" value="Genomic_DNA"/>
</dbReference>
<dbReference type="InterPro" id="IPR043129">
    <property type="entry name" value="ATPase_NBD"/>
</dbReference>
<keyword evidence="2" id="KW-0808">Transferase</keyword>
<dbReference type="AlphaFoldDB" id="S7WHN1"/>
<dbReference type="STRING" id="641524.ADICYQ_4917"/>
<dbReference type="EC" id="2.7.1.5" evidence="2"/>
<dbReference type="Gene3D" id="3.30.420.40">
    <property type="match status" value="1"/>
</dbReference>